<reference evidence="6 7" key="1">
    <citation type="submission" date="2016-10" db="EMBL/GenBank/DDBJ databases">
        <authorList>
            <person name="de Groot N.N."/>
        </authorList>
    </citation>
    <scope>NUCLEOTIDE SEQUENCE [LARGE SCALE GENOMIC DNA]</scope>
    <source>
        <strain evidence="6 7">JCM 21544</strain>
    </source>
</reference>
<evidence type="ECO:0000256" key="3">
    <source>
        <dbReference type="HAMAP-Rule" id="MF_00650"/>
    </source>
</evidence>
<dbReference type="NCBIfam" id="NF002332">
    <property type="entry name" value="PRK01293.1"/>
    <property type="match status" value="1"/>
</dbReference>
<evidence type="ECO:0000313" key="7">
    <source>
        <dbReference type="Proteomes" id="UP000198706"/>
    </source>
</evidence>
<evidence type="ECO:0000256" key="1">
    <source>
        <dbReference type="ARBA" id="ARBA00022679"/>
    </source>
</evidence>
<keyword evidence="2 3" id="KW-0548">Nucleotidyltransferase</keyword>
<evidence type="ECO:0000256" key="2">
    <source>
        <dbReference type="ARBA" id="ARBA00022695"/>
    </source>
</evidence>
<evidence type="ECO:0000259" key="5">
    <source>
        <dbReference type="Pfam" id="PF20866"/>
    </source>
</evidence>
<dbReference type="InterPro" id="IPR048903">
    <property type="entry name" value="MdcG_N"/>
</dbReference>
<feature type="active site" evidence="3">
    <location>
        <position position="142"/>
    </location>
</feature>
<dbReference type="InterPro" id="IPR017557">
    <property type="entry name" value="Holo-ACP_synthase"/>
</dbReference>
<evidence type="ECO:0000313" key="6">
    <source>
        <dbReference type="EMBL" id="SDJ95851.1"/>
    </source>
</evidence>
<keyword evidence="1 3" id="KW-0808">Transferase</keyword>
<feature type="domain" description="Phosphoribosyl-dephospho-CoA transferase MdcG C-terminal" evidence="4">
    <location>
        <begin position="92"/>
        <end position="207"/>
    </location>
</feature>
<keyword evidence="7" id="KW-1185">Reference proteome</keyword>
<dbReference type="EMBL" id="FNFD01000003">
    <property type="protein sequence ID" value="SDJ95851.1"/>
    <property type="molecule type" value="Genomic_DNA"/>
</dbReference>
<comment type="function">
    <text evidence="3">Transfers 2'-(5-triphosphoribosyl)-3'-dephosphocoenzyme-A to the apo-[acyl-carrier-protein] of the malonate decarboxylase to yield holo-[acyl-carrier-protein].</text>
</comment>
<dbReference type="RefSeq" id="WP_090257144.1">
    <property type="nucleotide sequence ID" value="NZ_FNFD01000003.1"/>
</dbReference>
<feature type="domain" description="Phosphoribosyl-dephospho-CoA transferase MdcG N-terminal" evidence="5">
    <location>
        <begin position="10"/>
        <end position="81"/>
    </location>
</feature>
<dbReference type="HAMAP" id="MF_00650">
    <property type="entry name" value="Malonate_MdcG"/>
    <property type="match status" value="1"/>
</dbReference>
<proteinExistence type="inferred from homology"/>
<dbReference type="NCBIfam" id="TIGR03135">
    <property type="entry name" value="malonate_mdcG"/>
    <property type="match status" value="1"/>
</dbReference>
<evidence type="ECO:0000259" key="4">
    <source>
        <dbReference type="Pfam" id="PF10620"/>
    </source>
</evidence>
<dbReference type="GO" id="GO:0016779">
    <property type="term" value="F:nucleotidyltransferase activity"/>
    <property type="evidence" value="ECO:0007669"/>
    <property type="project" value="UniProtKB-UniRule"/>
</dbReference>
<sequence>MAIIDRAMLRPHDLIWGLTPNQLPTDAPAWVSEALGERPPVVIRRAPAEPGWLPVGVRGRGREQRYATWLRLDRLTRKVSPEALARARRWRRHAQSQWPVLRALGLLQARLDGCGLCWGPTGSAGFELASGLPALHPTSDLDLLLRTPAPLGREQARQLLMLLEDMPCAVDVQLETPNGGVALREWASGAARVLLKGREGPALVADPWRLAQ</sequence>
<name>A0A1G8XZB8_9PSED</name>
<dbReference type="InterPro" id="IPR049180">
    <property type="entry name" value="MdcG_C"/>
</dbReference>
<comment type="catalytic activity">
    <reaction evidence="3">
        <text>apo-[malonate decarboxylase ACP] + 2'-(5''-triphospho-alpha-D-ribosyl)-3'-dephospho-CoA = holo-[malonate decarboxylase ACP] + diphosphate</text>
        <dbReference type="Rhea" id="RHEA:42644"/>
        <dbReference type="Rhea" id="RHEA-COMP:10160"/>
        <dbReference type="Rhea" id="RHEA-COMP:10161"/>
        <dbReference type="ChEBI" id="CHEBI:29999"/>
        <dbReference type="ChEBI" id="CHEBI:33019"/>
        <dbReference type="ChEBI" id="CHEBI:61378"/>
        <dbReference type="ChEBI" id="CHEBI:82683"/>
        <dbReference type="EC" id="2.7.7.66"/>
    </reaction>
</comment>
<protein>
    <recommendedName>
        <fullName evidence="3">Phosphoribosyl-dephospho-CoA transferase</fullName>
        <ecNumber evidence="3">2.7.7.66</ecNumber>
    </recommendedName>
    <alternativeName>
        <fullName evidence="3">Malonate decarboxylase holo-[acyl-carrier-protein] synthase</fullName>
        <shortName evidence="3">Holo-ACP synthase</shortName>
    </alternativeName>
</protein>
<dbReference type="Proteomes" id="UP000198706">
    <property type="component" value="Unassembled WGS sequence"/>
</dbReference>
<dbReference type="STRING" id="137658.SAMN05216186_103337"/>
<gene>
    <name evidence="3" type="primary">mdcG</name>
    <name evidence="6" type="ORF">SAMN05216186_103337</name>
</gene>
<accession>A0A1G8XZB8</accession>
<dbReference type="AlphaFoldDB" id="A0A1G8XZB8"/>
<dbReference type="EC" id="2.7.7.66" evidence="3"/>
<comment type="similarity">
    <text evidence="3">Belongs to the MdcG family.</text>
</comment>
<dbReference type="Pfam" id="PF10620">
    <property type="entry name" value="MdcG"/>
    <property type="match status" value="1"/>
</dbReference>
<feature type="active site" evidence="3">
    <location>
        <position position="140"/>
    </location>
</feature>
<organism evidence="6 7">
    <name type="scientific">Pseudomonas indica</name>
    <dbReference type="NCBI Taxonomy" id="137658"/>
    <lineage>
        <taxon>Bacteria</taxon>
        <taxon>Pseudomonadati</taxon>
        <taxon>Pseudomonadota</taxon>
        <taxon>Gammaproteobacteria</taxon>
        <taxon>Pseudomonadales</taxon>
        <taxon>Pseudomonadaceae</taxon>
        <taxon>Pseudomonas</taxon>
    </lineage>
</organism>
<dbReference type="Pfam" id="PF20866">
    <property type="entry name" value="MdcG_N"/>
    <property type="match status" value="1"/>
</dbReference>